<reference evidence="3" key="1">
    <citation type="submission" date="2025-08" db="UniProtKB">
        <authorList>
            <consortium name="RefSeq"/>
        </authorList>
    </citation>
    <scope>IDENTIFICATION</scope>
</reference>
<dbReference type="KEGG" id="tnl:113494431"/>
<evidence type="ECO:0000313" key="2">
    <source>
        <dbReference type="Proteomes" id="UP000322000"/>
    </source>
</evidence>
<evidence type="ECO:0000313" key="3">
    <source>
        <dbReference type="RefSeq" id="XP_026728560.1"/>
    </source>
</evidence>
<name>A0A7E5VJT6_TRINI</name>
<proteinExistence type="predicted"/>
<dbReference type="AlphaFoldDB" id="A0A7E5VJT6"/>
<dbReference type="GeneID" id="113494431"/>
<dbReference type="InParanoid" id="A0A7E5VJT6"/>
<accession>A0A7E5VJT6</accession>
<evidence type="ECO:0000256" key="1">
    <source>
        <dbReference type="SAM" id="SignalP"/>
    </source>
</evidence>
<keyword evidence="2" id="KW-1185">Reference proteome</keyword>
<gene>
    <name evidence="3" type="primary">LOC113494431</name>
</gene>
<feature type="signal peptide" evidence="1">
    <location>
        <begin position="1"/>
        <end position="17"/>
    </location>
</feature>
<protein>
    <submittedName>
        <fullName evidence="3">Uncharacterized protein LOC113494431 isoform X1</fullName>
    </submittedName>
</protein>
<dbReference type="OrthoDB" id="7438460at2759"/>
<sequence>MKITLLLLAACCALALATPIQTQREKQDVLVNRPRFDALGTKQKRDMIGGVKGGMPPRPLSAIPLEYQVTKGEYVCGDKICKLTPGVEPPGCNGMCQYPL</sequence>
<feature type="chain" id="PRO_5028911902" evidence="1">
    <location>
        <begin position="18"/>
        <end position="100"/>
    </location>
</feature>
<organism evidence="2 3">
    <name type="scientific">Trichoplusia ni</name>
    <name type="common">Cabbage looper</name>
    <dbReference type="NCBI Taxonomy" id="7111"/>
    <lineage>
        <taxon>Eukaryota</taxon>
        <taxon>Metazoa</taxon>
        <taxon>Ecdysozoa</taxon>
        <taxon>Arthropoda</taxon>
        <taxon>Hexapoda</taxon>
        <taxon>Insecta</taxon>
        <taxon>Pterygota</taxon>
        <taxon>Neoptera</taxon>
        <taxon>Endopterygota</taxon>
        <taxon>Lepidoptera</taxon>
        <taxon>Glossata</taxon>
        <taxon>Ditrysia</taxon>
        <taxon>Noctuoidea</taxon>
        <taxon>Noctuidae</taxon>
        <taxon>Plusiinae</taxon>
        <taxon>Trichoplusia</taxon>
    </lineage>
</organism>
<keyword evidence="1" id="KW-0732">Signal</keyword>
<dbReference type="Proteomes" id="UP000322000">
    <property type="component" value="Chromosome 5"/>
</dbReference>
<dbReference type="RefSeq" id="XP_026728560.1">
    <property type="nucleotide sequence ID" value="XM_026872759.1"/>
</dbReference>